<dbReference type="PROSITE" id="PS51274">
    <property type="entry name" value="GATASE_COBBQ"/>
    <property type="match status" value="1"/>
</dbReference>
<dbReference type="Pfam" id="PF07685">
    <property type="entry name" value="GATase_3"/>
    <property type="match status" value="1"/>
</dbReference>
<keyword evidence="9" id="KW-1185">Reference proteome</keyword>
<dbReference type="InterPro" id="IPR033949">
    <property type="entry name" value="CobQ_GATase1"/>
</dbReference>
<evidence type="ECO:0000313" key="8">
    <source>
        <dbReference type="EMBL" id="NHO33347.1"/>
    </source>
</evidence>
<evidence type="ECO:0000259" key="7">
    <source>
        <dbReference type="Pfam" id="PF07685"/>
    </source>
</evidence>
<feature type="domain" description="CobB/CobQ-like glutamine amidotransferase" evidence="7">
    <location>
        <begin position="38"/>
        <end position="195"/>
    </location>
</feature>
<proteinExistence type="inferred from homology"/>
<organism evidence="8 9">
    <name type="scientific">Acetobacter fallax</name>
    <dbReference type="NCBI Taxonomy" id="1737473"/>
    <lineage>
        <taxon>Bacteria</taxon>
        <taxon>Pseudomonadati</taxon>
        <taxon>Pseudomonadota</taxon>
        <taxon>Alphaproteobacteria</taxon>
        <taxon>Acetobacterales</taxon>
        <taxon>Acetobacteraceae</taxon>
        <taxon>Acetobacter</taxon>
    </lineage>
</organism>
<evidence type="ECO:0000256" key="5">
    <source>
        <dbReference type="ARBA" id="ARBA00025166"/>
    </source>
</evidence>
<keyword evidence="3" id="KW-0169">Cobalamin biosynthesis</keyword>
<accession>A0ABX0KHE9</accession>
<comment type="pathway">
    <text evidence="1">Cofactor biosynthesis; adenosylcobalamin biosynthesis.</text>
</comment>
<evidence type="ECO:0000256" key="4">
    <source>
        <dbReference type="ARBA" id="ARBA00022962"/>
    </source>
</evidence>
<dbReference type="InterPro" id="IPR011698">
    <property type="entry name" value="GATase_3"/>
</dbReference>
<evidence type="ECO:0000256" key="1">
    <source>
        <dbReference type="ARBA" id="ARBA00004953"/>
    </source>
</evidence>
<dbReference type="PANTHER" id="PTHR21343">
    <property type="entry name" value="DETHIOBIOTIN SYNTHETASE"/>
    <property type="match status" value="1"/>
</dbReference>
<protein>
    <recommendedName>
        <fullName evidence="7">CobB/CobQ-like glutamine amidotransferase domain-containing protein</fullName>
    </recommendedName>
</protein>
<keyword evidence="4" id="KW-0315">Glutamine amidotransferase</keyword>
<dbReference type="CDD" id="cd01750">
    <property type="entry name" value="GATase1_CobQ"/>
    <property type="match status" value="1"/>
</dbReference>
<comment type="caution">
    <text evidence="8">The sequence shown here is derived from an EMBL/GenBank/DDBJ whole genome shotgun (WGS) entry which is preliminary data.</text>
</comment>
<feature type="region of interest" description="Disordered" evidence="6">
    <location>
        <begin position="1"/>
        <end position="33"/>
    </location>
</feature>
<comment type="similarity">
    <text evidence="2">Belongs to the CobB/CobQ family. CobQ subfamily.</text>
</comment>
<evidence type="ECO:0000256" key="6">
    <source>
        <dbReference type="SAM" id="MobiDB-lite"/>
    </source>
</evidence>
<dbReference type="Proteomes" id="UP000615326">
    <property type="component" value="Unassembled WGS sequence"/>
</dbReference>
<evidence type="ECO:0000313" key="9">
    <source>
        <dbReference type="Proteomes" id="UP000615326"/>
    </source>
</evidence>
<sequence length="244" mass="26222">SSLSHTTAKEWHGFKQHKPGQPRRRDPQNAQPDRLLDVVMVPPGTPIPAETALIILPGSKTTIADMQAIRAGGWDIDILAHHRRGGMILGICGGYQMLGRIIDDPSGLEGPPARSAGLGLLDVQTRIETRKILRHVVGTALGAAFTGYEIHMGTTTGADTGRPFSQLDTGQPDGAISADGRVMGTYCHATFASTPFRRELLRRLGTNSAGTDYTHSLDTALDEIARTLEQNLNISGLLELSLPF</sequence>
<name>A0ABX0KHE9_9PROT</name>
<dbReference type="PANTHER" id="PTHR21343:SF1">
    <property type="entry name" value="COBYRIC ACID SYNTHASE"/>
    <property type="match status" value="1"/>
</dbReference>
<reference evidence="8 9" key="1">
    <citation type="journal article" date="2020" name="Int. J. Syst. Evol. Microbiol.">
        <title>Novel acetic acid bacteria from cider fermentations: Acetobacter conturbans sp. nov. and Acetobacter fallax sp. nov.</title>
        <authorList>
            <person name="Sombolestani A.S."/>
            <person name="Cleenwerck I."/>
            <person name="Cnockaert M."/>
            <person name="Borremans W."/>
            <person name="Wieme A.D."/>
            <person name="De Vuyst L."/>
            <person name="Vandamme P."/>
        </authorList>
    </citation>
    <scope>NUCLEOTIDE SEQUENCE [LARGE SCALE GENOMIC DNA]</scope>
    <source>
        <strain evidence="8 9">LMG 1637</strain>
    </source>
</reference>
<dbReference type="EMBL" id="WOSW01000026">
    <property type="protein sequence ID" value="NHO33347.1"/>
    <property type="molecule type" value="Genomic_DNA"/>
</dbReference>
<evidence type="ECO:0000256" key="2">
    <source>
        <dbReference type="ARBA" id="ARBA00006205"/>
    </source>
</evidence>
<feature type="non-terminal residue" evidence="8">
    <location>
        <position position="1"/>
    </location>
</feature>
<evidence type="ECO:0000256" key="3">
    <source>
        <dbReference type="ARBA" id="ARBA00022573"/>
    </source>
</evidence>
<dbReference type="Gene3D" id="3.40.50.880">
    <property type="match status" value="1"/>
</dbReference>
<dbReference type="InterPro" id="IPR029062">
    <property type="entry name" value="Class_I_gatase-like"/>
</dbReference>
<comment type="function">
    <text evidence="5">Catalyzes amidations at positions B, D, E, and G on adenosylcobyrinic A,C-diamide. NH(2) groups are provided by glutamine, and one molecule of ATP is hydrogenolyzed for each amidation.</text>
</comment>
<dbReference type="SUPFAM" id="SSF52317">
    <property type="entry name" value="Class I glutamine amidotransferase-like"/>
    <property type="match status" value="1"/>
</dbReference>
<gene>
    <name evidence="8" type="ORF">GOB84_12380</name>
</gene>